<proteinExistence type="predicted"/>
<accession>A0A1G5GVU0</accession>
<dbReference type="Gene3D" id="3.60.15.10">
    <property type="entry name" value="Ribonuclease Z/Hydroxyacylglutathione hydrolase-like"/>
    <property type="match status" value="1"/>
</dbReference>
<gene>
    <name evidence="2" type="ORF">SAMN02910451_03040</name>
</gene>
<evidence type="ECO:0000256" key="1">
    <source>
        <dbReference type="SAM" id="Phobius"/>
    </source>
</evidence>
<sequence>MQNINNLSNMIQWCNDNVGFATIVLSALTLLVSIIAIFVSIRTARLPYKKLIKIEAGSYFTTDGASGLHVTAINCGNMDFTISSMGCRVNGKRIYIAGDTGATKEARQVKCDIALLPIGGTFTMDAKRAADLANTIRPEYAIPVHYGGLVGKKSDAQTFASLVKSPVKVVEKMQYFD</sequence>
<dbReference type="SUPFAM" id="SSF56281">
    <property type="entry name" value="Metallo-hydrolase/oxidoreductase"/>
    <property type="match status" value="1"/>
</dbReference>
<evidence type="ECO:0000313" key="2">
    <source>
        <dbReference type="EMBL" id="SCY54748.1"/>
    </source>
</evidence>
<dbReference type="InterPro" id="IPR050114">
    <property type="entry name" value="UPF0173_UPF0282_UlaG_hydrolase"/>
</dbReference>
<dbReference type="InterPro" id="IPR036866">
    <property type="entry name" value="RibonucZ/Hydroxyglut_hydro"/>
</dbReference>
<reference evidence="3" key="1">
    <citation type="submission" date="2016-10" db="EMBL/GenBank/DDBJ databases">
        <authorList>
            <person name="Varghese N."/>
            <person name="Submissions S."/>
        </authorList>
    </citation>
    <scope>NUCLEOTIDE SEQUENCE [LARGE SCALE GENOMIC DNA]</scope>
    <source>
        <strain evidence="3">XBD2006</strain>
    </source>
</reference>
<dbReference type="EMBL" id="FMUR01000024">
    <property type="protein sequence ID" value="SCY54748.1"/>
    <property type="molecule type" value="Genomic_DNA"/>
</dbReference>
<keyword evidence="3" id="KW-1185">Reference proteome</keyword>
<dbReference type="PANTHER" id="PTHR43546">
    <property type="entry name" value="UPF0173 METAL-DEPENDENT HYDROLASE MJ1163-RELATED"/>
    <property type="match status" value="1"/>
</dbReference>
<organism evidence="2 3">
    <name type="scientific">Butyrivibrio hungatei</name>
    <dbReference type="NCBI Taxonomy" id="185008"/>
    <lineage>
        <taxon>Bacteria</taxon>
        <taxon>Bacillati</taxon>
        <taxon>Bacillota</taxon>
        <taxon>Clostridia</taxon>
        <taxon>Lachnospirales</taxon>
        <taxon>Lachnospiraceae</taxon>
        <taxon>Butyrivibrio</taxon>
    </lineage>
</organism>
<protein>
    <submittedName>
        <fullName evidence="2">Beta-lactamase superfamily domain-containing protein</fullName>
    </submittedName>
</protein>
<dbReference type="Proteomes" id="UP000183047">
    <property type="component" value="Unassembled WGS sequence"/>
</dbReference>
<keyword evidence="1" id="KW-1133">Transmembrane helix</keyword>
<name>A0A1G5GVU0_9FIRM</name>
<dbReference type="PANTHER" id="PTHR43546:SF8">
    <property type="entry name" value="METALLO-BETA-LACTAMASE DOMAIN-CONTAINING PROTEIN"/>
    <property type="match status" value="1"/>
</dbReference>
<dbReference type="AlphaFoldDB" id="A0A1G5GVU0"/>
<dbReference type="Pfam" id="PF13483">
    <property type="entry name" value="Lactamase_B_3"/>
    <property type="match status" value="1"/>
</dbReference>
<dbReference type="OrthoDB" id="9789133at2"/>
<evidence type="ECO:0000313" key="3">
    <source>
        <dbReference type="Proteomes" id="UP000183047"/>
    </source>
</evidence>
<keyword evidence="1" id="KW-0812">Transmembrane</keyword>
<dbReference type="STRING" id="185008.bhn_I0338"/>
<keyword evidence="1" id="KW-0472">Membrane</keyword>
<feature type="transmembrane region" description="Helical" evidence="1">
    <location>
        <begin position="20"/>
        <end position="41"/>
    </location>
</feature>